<evidence type="ECO:0000313" key="3">
    <source>
        <dbReference type="Proteomes" id="UP000193922"/>
    </source>
</evidence>
<dbReference type="GeneID" id="63806721"/>
<dbReference type="AlphaFoldDB" id="A0A1Y1WNY7"/>
<comment type="caution">
    <text evidence="2">The sequence shown here is derived from an EMBL/GenBank/DDBJ whole genome shotgun (WGS) entry which is preliminary data.</text>
</comment>
<gene>
    <name evidence="2" type="ORF">DL89DRAFT_290313</name>
</gene>
<name>A0A1Y1WNY7_9FUNG</name>
<dbReference type="RefSeq" id="XP_040748055.1">
    <property type="nucleotide sequence ID" value="XM_040890073.1"/>
</dbReference>
<accession>A0A1Y1WNY7</accession>
<organism evidence="2 3">
    <name type="scientific">Linderina pennispora</name>
    <dbReference type="NCBI Taxonomy" id="61395"/>
    <lineage>
        <taxon>Eukaryota</taxon>
        <taxon>Fungi</taxon>
        <taxon>Fungi incertae sedis</taxon>
        <taxon>Zoopagomycota</taxon>
        <taxon>Kickxellomycotina</taxon>
        <taxon>Kickxellomycetes</taxon>
        <taxon>Kickxellales</taxon>
        <taxon>Kickxellaceae</taxon>
        <taxon>Linderina</taxon>
    </lineage>
</organism>
<dbReference type="EMBL" id="MCFD01000001">
    <property type="protein sequence ID" value="ORX74844.1"/>
    <property type="molecule type" value="Genomic_DNA"/>
</dbReference>
<dbReference type="GO" id="GO:0003677">
    <property type="term" value="F:DNA binding"/>
    <property type="evidence" value="ECO:0007669"/>
    <property type="project" value="InterPro"/>
</dbReference>
<dbReference type="Proteomes" id="UP000193922">
    <property type="component" value="Unassembled WGS sequence"/>
</dbReference>
<evidence type="ECO:0008006" key="4">
    <source>
        <dbReference type="Google" id="ProtNLM"/>
    </source>
</evidence>
<dbReference type="InterPro" id="IPR038279">
    <property type="entry name" value="Ndc10_dom2_sf"/>
</dbReference>
<feature type="region of interest" description="Disordered" evidence="1">
    <location>
        <begin position="418"/>
        <end position="437"/>
    </location>
</feature>
<feature type="compositionally biased region" description="Basic and acidic residues" evidence="1">
    <location>
        <begin position="126"/>
        <end position="135"/>
    </location>
</feature>
<dbReference type="OrthoDB" id="10353396at2759"/>
<dbReference type="Gene3D" id="1.10.443.20">
    <property type="entry name" value="Centromere DNA-binding protein complex CBF3 subunit, domain 2"/>
    <property type="match status" value="1"/>
</dbReference>
<evidence type="ECO:0000313" key="2">
    <source>
        <dbReference type="EMBL" id="ORX74844.1"/>
    </source>
</evidence>
<proteinExistence type="predicted"/>
<keyword evidence="3" id="KW-1185">Reference proteome</keyword>
<feature type="region of interest" description="Disordered" evidence="1">
    <location>
        <begin position="116"/>
        <end position="135"/>
    </location>
</feature>
<sequence length="721" mass="80513">MDDTRDLTKRFKSIAPLSVGTRTAKRRVVSASDLAPTAKRAQFIKNKDLYQGHSQDVILAKSLIDPEQKCSITTIKAYVTHVCAWFRYCRTLPEPNYKLVNEEKLSGFLKWATQTPRLPSKRNPRRSTDQTQERQRRWLHGGILALWRRFRKPDEENPLHALSYPEHQQSKVPRSQQERQHVAFAVTSEQEMSIVQRYFAMDPHVGVQAWAHYVLGASTWIPGNHRLHLRLSSLTASPESAQHVGRFAEIGVARHTNPLLCPWYAISLLIFMQWHAQPTASANASLADLGTWLGQALFQSYDQANGPVPASNINYTPDMHVVRARDKIMGEPLGMSATQVVRLAKWRIHHRREGVSRSQAFLDLALVISGQSPPQENNPDTYKPLARTKVPVPDQLVYGVFPWLQKFSSNLETRTRAMTMPDRPSPAGVRQSAKGAGKTEKLASLQVMREFARVLIQDTAALLIDPQWSELIQTHPLFSAPVFHSPVFSSSTPVPHPLQPVPNQQQPVQESTLEAFPSMPTDMQVLSAEPLLDLLPPTLPQPTTYQPRESSSITPTTSLPFFATSASQNNMQNASCPGFYAPSIDQLLLSDPSSAKTLNQDILNLVGYFANPDDNSSCGLAQPQDAPSMNKSVSMYALHTPSGPISPVPSAQQQHQQQQQSYLANIQSALTGLVGMSTQPSPIYNLGQQQQQQPQGFMMPMLSRSQTMQQDVSHTQSQQYL</sequence>
<protein>
    <recommendedName>
        <fullName evidence="4">Ndc10 domain-containing protein</fullName>
    </recommendedName>
</protein>
<reference evidence="2 3" key="1">
    <citation type="submission" date="2016-07" db="EMBL/GenBank/DDBJ databases">
        <title>Pervasive Adenine N6-methylation of Active Genes in Fungi.</title>
        <authorList>
            <consortium name="DOE Joint Genome Institute"/>
            <person name="Mondo S.J."/>
            <person name="Dannebaum R.O."/>
            <person name="Kuo R.C."/>
            <person name="Labutti K."/>
            <person name="Haridas S."/>
            <person name="Kuo A."/>
            <person name="Salamov A."/>
            <person name="Ahrendt S.R."/>
            <person name="Lipzen A."/>
            <person name="Sullivan W."/>
            <person name="Andreopoulos W.B."/>
            <person name="Clum A."/>
            <person name="Lindquist E."/>
            <person name="Daum C."/>
            <person name="Ramamoorthy G.K."/>
            <person name="Gryganskyi A."/>
            <person name="Culley D."/>
            <person name="Magnuson J.K."/>
            <person name="James T.Y."/>
            <person name="O'Malley M.A."/>
            <person name="Stajich J.E."/>
            <person name="Spatafora J.W."/>
            <person name="Visel A."/>
            <person name="Grigoriev I.V."/>
        </authorList>
    </citation>
    <scope>NUCLEOTIDE SEQUENCE [LARGE SCALE GENOMIC DNA]</scope>
    <source>
        <strain evidence="2 3">ATCC 12442</strain>
    </source>
</reference>
<evidence type="ECO:0000256" key="1">
    <source>
        <dbReference type="SAM" id="MobiDB-lite"/>
    </source>
</evidence>